<dbReference type="GO" id="GO:0016887">
    <property type="term" value="F:ATP hydrolysis activity"/>
    <property type="evidence" value="ECO:0007669"/>
    <property type="project" value="InterPro"/>
</dbReference>
<evidence type="ECO:0000313" key="3">
    <source>
        <dbReference type="Proteomes" id="UP000237423"/>
    </source>
</evidence>
<evidence type="ECO:0000313" key="2">
    <source>
        <dbReference type="EMBL" id="POZ52905.1"/>
    </source>
</evidence>
<gene>
    <name evidence="2" type="ORF">AADEFJLK_01516</name>
</gene>
<dbReference type="InterPro" id="IPR027417">
    <property type="entry name" value="P-loop_NTPase"/>
</dbReference>
<name>A0A2S5CQ36_9GAMM</name>
<dbReference type="AlphaFoldDB" id="A0A2S5CQ36"/>
<dbReference type="RefSeq" id="WP_103973838.1">
    <property type="nucleotide sequence ID" value="NZ_PGFZ01000002.1"/>
</dbReference>
<dbReference type="GO" id="GO:0005524">
    <property type="term" value="F:ATP binding"/>
    <property type="evidence" value="ECO:0007669"/>
    <property type="project" value="UniProtKB-KW"/>
</dbReference>
<keyword evidence="2" id="KW-0067">ATP-binding</keyword>
<proteinExistence type="predicted"/>
<reference evidence="2 3" key="1">
    <citation type="submission" date="2017-11" db="EMBL/GenBank/DDBJ databases">
        <title>Draft Genome Sequence of Methylobacter psychrotolerans Sph1T, an Obligate Methanotroph from Low-Temperature Environments.</title>
        <authorList>
            <person name="Oshkin I.Y."/>
            <person name="Miroshnikov K."/>
            <person name="Belova S.E."/>
            <person name="Korzhenkov A."/>
            <person name="Toshchakov S.V."/>
            <person name="Dedysh S.N."/>
        </authorList>
    </citation>
    <scope>NUCLEOTIDE SEQUENCE [LARGE SCALE GENOMIC DNA]</scope>
    <source>
        <strain evidence="2 3">Sph1</strain>
    </source>
</reference>
<dbReference type="InterPro" id="IPR051396">
    <property type="entry name" value="Bact_Antivir_Def_Nuclease"/>
</dbReference>
<keyword evidence="2" id="KW-0547">Nucleotide-binding</keyword>
<feature type="domain" description="ATPase AAA-type core" evidence="1">
    <location>
        <begin position="27"/>
        <end position="297"/>
    </location>
</feature>
<organism evidence="2 3">
    <name type="scientific">Methylovulum psychrotolerans</name>
    <dbReference type="NCBI Taxonomy" id="1704499"/>
    <lineage>
        <taxon>Bacteria</taxon>
        <taxon>Pseudomonadati</taxon>
        <taxon>Pseudomonadota</taxon>
        <taxon>Gammaproteobacteria</taxon>
        <taxon>Methylococcales</taxon>
        <taxon>Methylococcaceae</taxon>
        <taxon>Methylovulum</taxon>
    </lineage>
</organism>
<sequence>MENFFKSVNITNFKSLKSVTLSDCKRINLLIGKPNVGKSNILEALGLFGLNYSQFNINKKLSAFIRYDNTAELFFNGVTSDGDIDRPIIVVAKNEINNIEKDCILSDQGSRLEITTSLGEGCGDTFYVDSEANITTYRTDYEQWKMESHNSLFQVKPYKFTSGLILEKEHSPFLIPPFGVNILHVIQTNKQLKSDLSRILSGYGLKLLIDNASNSLRIMKPLSEDNIISFPYNSIADTLQRLIFFKAAIASNQDSILLFEEPEAHCFPPYIAHFTQGVINAETNQFFIATHSPYVLNDFMEDQETRAQLAIYMADFQDGQTVVYRLTDEELNEVYNYGIDVFFNYERFTAHG</sequence>
<dbReference type="Pfam" id="PF13304">
    <property type="entry name" value="AAA_21"/>
    <property type="match status" value="1"/>
</dbReference>
<dbReference type="InterPro" id="IPR003959">
    <property type="entry name" value="ATPase_AAA_core"/>
</dbReference>
<dbReference type="Gene3D" id="3.40.50.300">
    <property type="entry name" value="P-loop containing nucleotide triphosphate hydrolases"/>
    <property type="match status" value="1"/>
</dbReference>
<dbReference type="Proteomes" id="UP000237423">
    <property type="component" value="Unassembled WGS sequence"/>
</dbReference>
<dbReference type="SUPFAM" id="SSF52540">
    <property type="entry name" value="P-loop containing nucleoside triphosphate hydrolases"/>
    <property type="match status" value="1"/>
</dbReference>
<protein>
    <submittedName>
        <fullName evidence="2">ATP-binding protein</fullName>
    </submittedName>
</protein>
<dbReference type="EMBL" id="PGFZ01000002">
    <property type="protein sequence ID" value="POZ52905.1"/>
    <property type="molecule type" value="Genomic_DNA"/>
</dbReference>
<comment type="caution">
    <text evidence="2">The sequence shown here is derived from an EMBL/GenBank/DDBJ whole genome shotgun (WGS) entry which is preliminary data.</text>
</comment>
<dbReference type="PANTHER" id="PTHR43581:SF4">
    <property type="entry name" value="ATP_GTP PHOSPHATASE"/>
    <property type="match status" value="1"/>
</dbReference>
<accession>A0A2S5CQ36</accession>
<dbReference type="PANTHER" id="PTHR43581">
    <property type="entry name" value="ATP/GTP PHOSPHATASE"/>
    <property type="match status" value="1"/>
</dbReference>
<evidence type="ECO:0000259" key="1">
    <source>
        <dbReference type="Pfam" id="PF13304"/>
    </source>
</evidence>